<accession>A0A6J5T0B6</accession>
<proteinExistence type="predicted"/>
<organism evidence="1">
    <name type="scientific">uncultured Caudovirales phage</name>
    <dbReference type="NCBI Taxonomy" id="2100421"/>
    <lineage>
        <taxon>Viruses</taxon>
        <taxon>Duplodnaviria</taxon>
        <taxon>Heunggongvirae</taxon>
        <taxon>Uroviricota</taxon>
        <taxon>Caudoviricetes</taxon>
        <taxon>Peduoviridae</taxon>
        <taxon>Maltschvirus</taxon>
        <taxon>Maltschvirus maltsch</taxon>
    </lineage>
</organism>
<evidence type="ECO:0000313" key="1">
    <source>
        <dbReference type="EMBL" id="CAB4220371.1"/>
    </source>
</evidence>
<name>A0A6J5T0B6_9CAUD</name>
<sequence>MSNPAAAHGTQLKIGDGATPEVFSTITCVFEGPSGGGFTPQFIEGRHHGSVDIVRRVSIVDKPAITFRAYYDSSDVQHGALVTAAKDAIKRNFKYILTDAGAETFAFAAYTSVSYESPVDGFQTISVTLTIDGAITIS</sequence>
<gene>
    <name evidence="1" type="ORF">UFOVP1625_19</name>
</gene>
<reference evidence="1" key="1">
    <citation type="submission" date="2020-05" db="EMBL/GenBank/DDBJ databases">
        <authorList>
            <person name="Chiriac C."/>
            <person name="Salcher M."/>
            <person name="Ghai R."/>
            <person name="Kavagutti S V."/>
        </authorList>
    </citation>
    <scope>NUCLEOTIDE SEQUENCE</scope>
</reference>
<dbReference type="EMBL" id="LR797490">
    <property type="protein sequence ID" value="CAB4220371.1"/>
    <property type="molecule type" value="Genomic_DNA"/>
</dbReference>
<dbReference type="Gene3D" id="4.10.410.40">
    <property type="match status" value="1"/>
</dbReference>
<evidence type="ECO:0008006" key="2">
    <source>
        <dbReference type="Google" id="ProtNLM"/>
    </source>
</evidence>
<protein>
    <recommendedName>
        <fullName evidence="2">Tail tube protein</fullName>
    </recommendedName>
</protein>